<evidence type="ECO:0000256" key="8">
    <source>
        <dbReference type="ARBA" id="ARBA00023014"/>
    </source>
</evidence>
<evidence type="ECO:0000256" key="3">
    <source>
        <dbReference type="ARBA" id="ARBA00022485"/>
    </source>
</evidence>
<sequence>MQDYSINDGSGVRTIIFLPGCPLRCKWCANPETWTTGRKLVFYKHKCISCGRCKNVCPNGLDPVNMKRPNEECETCGKCVQACLNRSLDIVCTLKDAQEVVECVRKEEIFFRYTGGGITFSGGEPFVQSEFLRTLVNKFSILGIDMWVETCGHFEFDNVKDIIAELNHVFLDLKHMDSNRHKEYTGVGNEKILENAKKINEMGVPITVRIPSIPGVNLTEENIRNTAKFMKENMKGATIELLPYHELGKAKYTSLGMEDKYNKFTTPTNEELEFAYNIFKEYEIIIEEYK</sequence>
<keyword evidence="6 12" id="KW-0560">Oxidoreductase</keyword>
<evidence type="ECO:0000256" key="6">
    <source>
        <dbReference type="ARBA" id="ARBA00023002"/>
    </source>
</evidence>
<comment type="cofactor">
    <cofactor evidence="1">
        <name>[4Fe-4S] cluster</name>
        <dbReference type="ChEBI" id="CHEBI:49883"/>
    </cofactor>
</comment>
<keyword evidence="7" id="KW-0408">Iron</keyword>
<evidence type="ECO:0000313" key="13">
    <source>
        <dbReference type="Proteomes" id="UP001348492"/>
    </source>
</evidence>
<dbReference type="InterPro" id="IPR006638">
    <property type="entry name" value="Elp3/MiaA/NifB-like_rSAM"/>
</dbReference>
<evidence type="ECO:0000256" key="9">
    <source>
        <dbReference type="ARBA" id="ARBA00047365"/>
    </source>
</evidence>
<dbReference type="InterPro" id="IPR040074">
    <property type="entry name" value="BssD/PflA/YjjW"/>
</dbReference>
<keyword evidence="8" id="KW-0411">Iron-sulfur</keyword>
<dbReference type="InterPro" id="IPR058240">
    <property type="entry name" value="rSAM_sf"/>
</dbReference>
<dbReference type="PIRSF" id="PIRSF000371">
    <property type="entry name" value="PFL_act_enz"/>
    <property type="match status" value="1"/>
</dbReference>
<dbReference type="InterPro" id="IPR007197">
    <property type="entry name" value="rSAM"/>
</dbReference>
<keyword evidence="3" id="KW-0004">4Fe-4S</keyword>
<dbReference type="GO" id="GO:0016491">
    <property type="term" value="F:oxidoreductase activity"/>
    <property type="evidence" value="ECO:0007669"/>
    <property type="project" value="UniProtKB-KW"/>
</dbReference>
<dbReference type="PROSITE" id="PS00198">
    <property type="entry name" value="4FE4S_FER_1"/>
    <property type="match status" value="1"/>
</dbReference>
<dbReference type="SMART" id="SM00729">
    <property type="entry name" value="Elp3"/>
    <property type="match status" value="1"/>
</dbReference>
<dbReference type="PANTHER" id="PTHR30352:SF4">
    <property type="entry name" value="PYRUVATE FORMATE-LYASE 2-ACTIVATING ENZYME"/>
    <property type="match status" value="1"/>
</dbReference>
<organism evidence="12 13">
    <name type="scientific">Terrisporobacter glycolicus ATCC 14880 = DSM 1288</name>
    <dbReference type="NCBI Taxonomy" id="1121315"/>
    <lineage>
        <taxon>Bacteria</taxon>
        <taxon>Bacillati</taxon>
        <taxon>Bacillota</taxon>
        <taxon>Clostridia</taxon>
        <taxon>Peptostreptococcales</taxon>
        <taxon>Peptostreptococcaceae</taxon>
        <taxon>Terrisporobacter</taxon>
    </lineage>
</organism>
<dbReference type="EMBL" id="CP117523">
    <property type="protein sequence ID" value="WWD82054.1"/>
    <property type="molecule type" value="Genomic_DNA"/>
</dbReference>
<keyword evidence="4" id="KW-0949">S-adenosyl-L-methionine</keyword>
<dbReference type="NCBIfam" id="TIGR02494">
    <property type="entry name" value="PFLE_PFLC"/>
    <property type="match status" value="1"/>
</dbReference>
<dbReference type="InterPro" id="IPR012839">
    <property type="entry name" value="Organic_radical_activase"/>
</dbReference>
<dbReference type="Pfam" id="PF04055">
    <property type="entry name" value="Radical_SAM"/>
    <property type="match status" value="1"/>
</dbReference>
<comment type="similarity">
    <text evidence="2">Belongs to the organic radical-activating enzymes family.</text>
</comment>
<proteinExistence type="inferred from homology"/>
<dbReference type="PROSITE" id="PS51918">
    <property type="entry name" value="RADICAL_SAM"/>
    <property type="match status" value="1"/>
</dbReference>
<dbReference type="Gene3D" id="3.20.20.70">
    <property type="entry name" value="Aldolase class I"/>
    <property type="match status" value="1"/>
</dbReference>
<evidence type="ECO:0000313" key="12">
    <source>
        <dbReference type="EMBL" id="WWD82054.1"/>
    </source>
</evidence>
<dbReference type="InterPro" id="IPR034457">
    <property type="entry name" value="Organic_radical-activating"/>
</dbReference>
<evidence type="ECO:0000259" key="11">
    <source>
        <dbReference type="PROSITE" id="PS51918"/>
    </source>
</evidence>
<dbReference type="PROSITE" id="PS01087">
    <property type="entry name" value="RADICAL_ACTIVATING"/>
    <property type="match status" value="1"/>
</dbReference>
<evidence type="ECO:0000259" key="10">
    <source>
        <dbReference type="PROSITE" id="PS51379"/>
    </source>
</evidence>
<dbReference type="Proteomes" id="UP001348492">
    <property type="component" value="Chromosome"/>
</dbReference>
<dbReference type="SFLD" id="SFLDG01066">
    <property type="entry name" value="organic_radical-activating_enz"/>
    <property type="match status" value="1"/>
</dbReference>
<dbReference type="PROSITE" id="PS51379">
    <property type="entry name" value="4FE4S_FER_2"/>
    <property type="match status" value="1"/>
</dbReference>
<evidence type="ECO:0000256" key="5">
    <source>
        <dbReference type="ARBA" id="ARBA00022723"/>
    </source>
</evidence>
<evidence type="ECO:0000256" key="4">
    <source>
        <dbReference type="ARBA" id="ARBA00022691"/>
    </source>
</evidence>
<name>A0ABZ2ER65_9FIRM</name>
<comment type="catalytic activity">
    <reaction evidence="9">
        <text>glycyl-[protein] + reduced [flavodoxin] + S-adenosyl-L-methionine = glycin-2-yl radical-[protein] + semiquinone [flavodoxin] + 5'-deoxyadenosine + L-methionine + H(+)</text>
        <dbReference type="Rhea" id="RHEA:61976"/>
        <dbReference type="Rhea" id="RHEA-COMP:10622"/>
        <dbReference type="Rhea" id="RHEA-COMP:14480"/>
        <dbReference type="Rhea" id="RHEA-COMP:15993"/>
        <dbReference type="Rhea" id="RHEA-COMP:15994"/>
        <dbReference type="ChEBI" id="CHEBI:15378"/>
        <dbReference type="ChEBI" id="CHEBI:17319"/>
        <dbReference type="ChEBI" id="CHEBI:29947"/>
        <dbReference type="ChEBI" id="CHEBI:32722"/>
        <dbReference type="ChEBI" id="CHEBI:57618"/>
        <dbReference type="ChEBI" id="CHEBI:57844"/>
        <dbReference type="ChEBI" id="CHEBI:59789"/>
        <dbReference type="ChEBI" id="CHEBI:140311"/>
    </reaction>
</comment>
<evidence type="ECO:0000256" key="1">
    <source>
        <dbReference type="ARBA" id="ARBA00001966"/>
    </source>
</evidence>
<dbReference type="SUPFAM" id="SSF54862">
    <property type="entry name" value="4Fe-4S ferredoxins"/>
    <property type="match status" value="1"/>
</dbReference>
<dbReference type="SFLD" id="SFLDG01118">
    <property type="entry name" value="activating_enzymes__group_2"/>
    <property type="match status" value="1"/>
</dbReference>
<dbReference type="InterPro" id="IPR001989">
    <property type="entry name" value="Radical_activat_CS"/>
</dbReference>
<dbReference type="Pfam" id="PF13237">
    <property type="entry name" value="Fer4_10"/>
    <property type="match status" value="1"/>
</dbReference>
<dbReference type="SUPFAM" id="SSF102114">
    <property type="entry name" value="Radical SAM enzymes"/>
    <property type="match status" value="1"/>
</dbReference>
<keyword evidence="5" id="KW-0479">Metal-binding</keyword>
<feature type="domain" description="4Fe-4S ferredoxin-type" evidence="10">
    <location>
        <begin position="38"/>
        <end position="69"/>
    </location>
</feature>
<dbReference type="SFLD" id="SFLDS00029">
    <property type="entry name" value="Radical_SAM"/>
    <property type="match status" value="1"/>
</dbReference>
<gene>
    <name evidence="12" type="primary">bssD_1</name>
    <name evidence="12" type="ORF">TEGL_04270</name>
</gene>
<dbReference type="PANTHER" id="PTHR30352">
    <property type="entry name" value="PYRUVATE FORMATE-LYASE-ACTIVATING ENZYME"/>
    <property type="match status" value="1"/>
</dbReference>
<protein>
    <submittedName>
        <fullName evidence="12">Benzylsuccinate synthase activating enzyme</fullName>
        <ecNumber evidence="12">1.97.1.-</ecNumber>
    </submittedName>
</protein>
<feature type="domain" description="Radical SAM core" evidence="11">
    <location>
        <begin position="7"/>
        <end position="287"/>
    </location>
</feature>
<dbReference type="EC" id="1.97.1.-" evidence="12"/>
<dbReference type="InterPro" id="IPR017900">
    <property type="entry name" value="4Fe4S_Fe_S_CS"/>
</dbReference>
<dbReference type="InterPro" id="IPR017896">
    <property type="entry name" value="4Fe4S_Fe-S-bd"/>
</dbReference>
<reference evidence="12 13" key="1">
    <citation type="journal article" date="2023" name="PLoS ONE">
        <title>Genome-based metabolic and phylogenomic analysis of three Terrisporobacter species.</title>
        <authorList>
            <person name="Boer T."/>
            <person name="Bengelsdorf F.R."/>
            <person name="Bomeke M."/>
            <person name="Daniel R."/>
            <person name="Poehlein A."/>
        </authorList>
    </citation>
    <scope>NUCLEOTIDE SEQUENCE [LARGE SCALE GENOMIC DNA]</scope>
    <source>
        <strain evidence="12 13">DSM 1288</strain>
    </source>
</reference>
<dbReference type="InterPro" id="IPR013785">
    <property type="entry name" value="Aldolase_TIM"/>
</dbReference>
<accession>A0ABZ2ER65</accession>
<evidence type="ECO:0000256" key="2">
    <source>
        <dbReference type="ARBA" id="ARBA00009777"/>
    </source>
</evidence>
<evidence type="ECO:0000256" key="7">
    <source>
        <dbReference type="ARBA" id="ARBA00023004"/>
    </source>
</evidence>
<keyword evidence="13" id="KW-1185">Reference proteome</keyword>